<dbReference type="Pfam" id="PF25601">
    <property type="entry name" value="AAA_lid_14"/>
    <property type="match status" value="1"/>
</dbReference>
<dbReference type="SUPFAM" id="SSF52540">
    <property type="entry name" value="P-loop containing nucleoside triphosphate hydrolases"/>
    <property type="match status" value="1"/>
</dbReference>
<keyword evidence="5" id="KW-0804">Transcription</keyword>
<dbReference type="InterPro" id="IPR025944">
    <property type="entry name" value="Sigma_54_int_dom_CS"/>
</dbReference>
<sequence length="470" mass="53350">MRAKDYRAALQKAAEILGEAMHVVDAGGRTIIYNEAMARLEKINVEDALGRSFEEVFTHIPLEESTLYRALKKNEATVNKEQTYLNVYGRQVTTVNTTVPIESEGRVVAAMEIAKDITDIKNMSDTILELQEETILGDRGEKEEGRKRKGVKKYRFDDIKGESPLLREEIKRAQKASATDVSLFIYGETGTGKELFAQSVHYDGVRGDKPFLAQNCAALPESLLEGILFGTARGGFTGAVDRAGLFEQADGGTLLLDEISAMPYELQGKLLRVLQEEYIRRVGGNKDIPVDVRIIATVNEPAEKLIEEGALRKDLYYRLKIVGLNIPPLRERKEDIPLLAEHFLEKYNRKYGREIWMISREALEKLRDYDYPGNVRELENIIMSAVSMSEEGHALKPEDIEISRSYRRPPGPEESFNSEEQSLSGYLASIEENLIRTYLIKNQWNISRTAEELGMLRQNLQHKIKKYDLI</sequence>
<dbReference type="InterPro" id="IPR058031">
    <property type="entry name" value="AAA_lid_NorR"/>
</dbReference>
<keyword evidence="1" id="KW-0547">Nucleotide-binding</keyword>
<reference evidence="7" key="1">
    <citation type="submission" date="2020-10" db="EMBL/GenBank/DDBJ databases">
        <authorList>
            <person name="Gilroy R."/>
        </authorList>
    </citation>
    <scope>NUCLEOTIDE SEQUENCE</scope>
    <source>
        <strain evidence="7">ChiHcec3-6078</strain>
    </source>
</reference>
<dbReference type="Gene3D" id="3.30.450.20">
    <property type="entry name" value="PAS domain"/>
    <property type="match status" value="1"/>
</dbReference>
<dbReference type="InterPro" id="IPR025943">
    <property type="entry name" value="Sigma_54_int_dom_ATP-bd_2"/>
</dbReference>
<dbReference type="SUPFAM" id="SSF46689">
    <property type="entry name" value="Homeodomain-like"/>
    <property type="match status" value="1"/>
</dbReference>
<dbReference type="GO" id="GO:0043565">
    <property type="term" value="F:sequence-specific DNA binding"/>
    <property type="evidence" value="ECO:0007669"/>
    <property type="project" value="InterPro"/>
</dbReference>
<dbReference type="SUPFAM" id="SSF55785">
    <property type="entry name" value="PYP-like sensor domain (PAS domain)"/>
    <property type="match status" value="1"/>
</dbReference>
<dbReference type="InterPro" id="IPR002078">
    <property type="entry name" value="Sigma_54_int"/>
</dbReference>
<evidence type="ECO:0000256" key="1">
    <source>
        <dbReference type="ARBA" id="ARBA00022741"/>
    </source>
</evidence>
<organism evidence="7 8">
    <name type="scientific">Candidatus Allocopromorpha excrementigallinarum</name>
    <dbReference type="NCBI Taxonomy" id="2840742"/>
    <lineage>
        <taxon>Bacteria</taxon>
        <taxon>Bacillati</taxon>
        <taxon>Bacillota</taxon>
        <taxon>Clostridia</taxon>
        <taxon>Eubacteriales</taxon>
        <taxon>Eubacteriaceae</taxon>
        <taxon>Eubacteriaceae incertae sedis</taxon>
        <taxon>Candidatus Allocopromorpha</taxon>
    </lineage>
</organism>
<dbReference type="PROSITE" id="PS50045">
    <property type="entry name" value="SIGMA54_INTERACT_4"/>
    <property type="match status" value="1"/>
</dbReference>
<reference evidence="7" key="2">
    <citation type="journal article" date="2021" name="PeerJ">
        <title>Extensive microbial diversity within the chicken gut microbiome revealed by metagenomics and culture.</title>
        <authorList>
            <person name="Gilroy R."/>
            <person name="Ravi A."/>
            <person name="Getino M."/>
            <person name="Pursley I."/>
            <person name="Horton D.L."/>
            <person name="Alikhan N.F."/>
            <person name="Baker D."/>
            <person name="Gharbi K."/>
            <person name="Hall N."/>
            <person name="Watson M."/>
            <person name="Adriaenssens E.M."/>
            <person name="Foster-Nyarko E."/>
            <person name="Jarju S."/>
            <person name="Secka A."/>
            <person name="Antonio M."/>
            <person name="Oren A."/>
            <person name="Chaudhuri R.R."/>
            <person name="La Ragione R."/>
            <person name="Hildebrand F."/>
            <person name="Pallen M.J."/>
        </authorList>
    </citation>
    <scope>NUCLEOTIDE SEQUENCE</scope>
    <source>
        <strain evidence="7">ChiHcec3-6078</strain>
    </source>
</reference>
<dbReference type="Proteomes" id="UP000824090">
    <property type="component" value="Unassembled WGS sequence"/>
</dbReference>
<keyword evidence="2" id="KW-0067">ATP-binding</keyword>
<evidence type="ECO:0000313" key="8">
    <source>
        <dbReference type="Proteomes" id="UP000824090"/>
    </source>
</evidence>
<dbReference type="InterPro" id="IPR009057">
    <property type="entry name" value="Homeodomain-like_sf"/>
</dbReference>
<dbReference type="SMART" id="SM00382">
    <property type="entry name" value="AAA"/>
    <property type="match status" value="1"/>
</dbReference>
<dbReference type="InterPro" id="IPR025662">
    <property type="entry name" value="Sigma_54_int_dom_ATP-bd_1"/>
</dbReference>
<evidence type="ECO:0000259" key="6">
    <source>
        <dbReference type="PROSITE" id="PS50045"/>
    </source>
</evidence>
<dbReference type="PANTHER" id="PTHR32071:SF74">
    <property type="entry name" value="TRANSCRIPTIONAL ACTIVATOR ROCR"/>
    <property type="match status" value="1"/>
</dbReference>
<dbReference type="PROSITE" id="PS00688">
    <property type="entry name" value="SIGMA54_INTERACT_3"/>
    <property type="match status" value="1"/>
</dbReference>
<dbReference type="InterPro" id="IPR002197">
    <property type="entry name" value="HTH_Fis"/>
</dbReference>
<dbReference type="EMBL" id="DVMP01000048">
    <property type="protein sequence ID" value="HIU25321.1"/>
    <property type="molecule type" value="Genomic_DNA"/>
</dbReference>
<dbReference type="Gene3D" id="3.40.50.300">
    <property type="entry name" value="P-loop containing nucleotide triphosphate hydrolases"/>
    <property type="match status" value="1"/>
</dbReference>
<dbReference type="Gene3D" id="1.10.8.60">
    <property type="match status" value="1"/>
</dbReference>
<dbReference type="FunFam" id="3.40.50.300:FF:000006">
    <property type="entry name" value="DNA-binding transcriptional regulator NtrC"/>
    <property type="match status" value="1"/>
</dbReference>
<feature type="domain" description="Sigma-54 factor interaction" evidence="6">
    <location>
        <begin position="159"/>
        <end position="387"/>
    </location>
</feature>
<dbReference type="InterPro" id="IPR035965">
    <property type="entry name" value="PAS-like_dom_sf"/>
</dbReference>
<dbReference type="InterPro" id="IPR013656">
    <property type="entry name" value="PAS_4"/>
</dbReference>
<dbReference type="CDD" id="cd00009">
    <property type="entry name" value="AAA"/>
    <property type="match status" value="1"/>
</dbReference>
<name>A0A9D1HZ03_9FIRM</name>
<proteinExistence type="predicted"/>
<dbReference type="InterPro" id="IPR003593">
    <property type="entry name" value="AAA+_ATPase"/>
</dbReference>
<comment type="caution">
    <text evidence="7">The sequence shown here is derived from an EMBL/GenBank/DDBJ whole genome shotgun (WGS) entry which is preliminary data.</text>
</comment>
<evidence type="ECO:0000256" key="2">
    <source>
        <dbReference type="ARBA" id="ARBA00022840"/>
    </source>
</evidence>
<dbReference type="InterPro" id="IPR027417">
    <property type="entry name" value="P-loop_NTPase"/>
</dbReference>
<gene>
    <name evidence="7" type="ORF">IAC50_02325</name>
</gene>
<accession>A0A9D1HZ03</accession>
<dbReference type="NCBIfam" id="TIGR00229">
    <property type="entry name" value="sensory_box"/>
    <property type="match status" value="1"/>
</dbReference>
<dbReference type="Pfam" id="PF00158">
    <property type="entry name" value="Sigma54_activat"/>
    <property type="match status" value="1"/>
</dbReference>
<keyword evidence="3" id="KW-0805">Transcription regulation</keyword>
<dbReference type="GO" id="GO:0005524">
    <property type="term" value="F:ATP binding"/>
    <property type="evidence" value="ECO:0007669"/>
    <property type="project" value="UniProtKB-KW"/>
</dbReference>
<dbReference type="Pfam" id="PF08448">
    <property type="entry name" value="PAS_4"/>
    <property type="match status" value="1"/>
</dbReference>
<dbReference type="PRINTS" id="PR01590">
    <property type="entry name" value="HTHFIS"/>
</dbReference>
<protein>
    <submittedName>
        <fullName evidence="7">Sigma 54-interacting transcriptional regulator</fullName>
    </submittedName>
</protein>
<dbReference type="PROSITE" id="PS00676">
    <property type="entry name" value="SIGMA54_INTERACT_2"/>
    <property type="match status" value="1"/>
</dbReference>
<dbReference type="GO" id="GO:0006355">
    <property type="term" value="P:regulation of DNA-templated transcription"/>
    <property type="evidence" value="ECO:0007669"/>
    <property type="project" value="InterPro"/>
</dbReference>
<dbReference type="Gene3D" id="1.10.10.60">
    <property type="entry name" value="Homeodomain-like"/>
    <property type="match status" value="1"/>
</dbReference>
<evidence type="ECO:0000313" key="7">
    <source>
        <dbReference type="EMBL" id="HIU25321.1"/>
    </source>
</evidence>
<dbReference type="PANTHER" id="PTHR32071">
    <property type="entry name" value="TRANSCRIPTIONAL REGULATORY PROTEIN"/>
    <property type="match status" value="1"/>
</dbReference>
<dbReference type="AlphaFoldDB" id="A0A9D1HZ03"/>
<evidence type="ECO:0000256" key="5">
    <source>
        <dbReference type="ARBA" id="ARBA00023163"/>
    </source>
</evidence>
<evidence type="ECO:0000256" key="3">
    <source>
        <dbReference type="ARBA" id="ARBA00023015"/>
    </source>
</evidence>
<dbReference type="InterPro" id="IPR000014">
    <property type="entry name" value="PAS"/>
</dbReference>
<evidence type="ECO:0000256" key="4">
    <source>
        <dbReference type="ARBA" id="ARBA00023125"/>
    </source>
</evidence>
<keyword evidence="4" id="KW-0238">DNA-binding</keyword>
<dbReference type="PROSITE" id="PS00675">
    <property type="entry name" value="SIGMA54_INTERACT_1"/>
    <property type="match status" value="1"/>
</dbReference>
<dbReference type="Pfam" id="PF02954">
    <property type="entry name" value="HTH_8"/>
    <property type="match status" value="1"/>
</dbReference>